<proteinExistence type="predicted"/>
<dbReference type="EMBL" id="BDFE01000015">
    <property type="protein sequence ID" value="GAU08650.1"/>
    <property type="molecule type" value="Genomic_DNA"/>
</dbReference>
<gene>
    <name evidence="1" type="ORF">DPF_1366</name>
</gene>
<keyword evidence="2" id="KW-1185">Reference proteome</keyword>
<accession>A0A194AHG3</accession>
<name>A0A194AHG3_9BACT</name>
<dbReference type="AlphaFoldDB" id="A0A194AHG3"/>
<reference evidence="2" key="1">
    <citation type="submission" date="2016-06" db="EMBL/GenBank/DDBJ databases">
        <title>Draft genome sequence of Desulfoplanes formicivorans strain Pf12B.</title>
        <authorList>
            <person name="Watanabe M."/>
            <person name="Kojima H."/>
            <person name="Fukui M."/>
        </authorList>
    </citation>
    <scope>NUCLEOTIDE SEQUENCE [LARGE SCALE GENOMIC DNA]</scope>
    <source>
        <strain evidence="2">Pf12B</strain>
    </source>
</reference>
<organism evidence="1 2">
    <name type="scientific">Desulfoplanes formicivorans</name>
    <dbReference type="NCBI Taxonomy" id="1592317"/>
    <lineage>
        <taxon>Bacteria</taxon>
        <taxon>Pseudomonadati</taxon>
        <taxon>Thermodesulfobacteriota</taxon>
        <taxon>Desulfovibrionia</taxon>
        <taxon>Desulfovibrionales</taxon>
        <taxon>Desulfoplanaceae</taxon>
        <taxon>Desulfoplanes</taxon>
    </lineage>
</organism>
<sequence>MQAKKFAHNPFDAIALHSIAHFFAHGKTEPPGILVLPVADKEDEMGRKIPTAQIVTRFKLGPSEKMMRFGKC</sequence>
<evidence type="ECO:0000313" key="2">
    <source>
        <dbReference type="Proteomes" id="UP000095200"/>
    </source>
</evidence>
<comment type="caution">
    <text evidence="1">The sequence shown here is derived from an EMBL/GenBank/DDBJ whole genome shotgun (WGS) entry which is preliminary data.</text>
</comment>
<evidence type="ECO:0000313" key="1">
    <source>
        <dbReference type="EMBL" id="GAU08650.1"/>
    </source>
</evidence>
<dbReference type="Proteomes" id="UP000095200">
    <property type="component" value="Unassembled WGS sequence"/>
</dbReference>
<protein>
    <submittedName>
        <fullName evidence="1">Uncharacterized protein</fullName>
    </submittedName>
</protein>